<reference evidence="1" key="1">
    <citation type="journal article" date="2020" name="Nature">
        <title>Giant virus diversity and host interactions through global metagenomics.</title>
        <authorList>
            <person name="Schulz F."/>
            <person name="Roux S."/>
            <person name="Paez-Espino D."/>
            <person name="Jungbluth S."/>
            <person name="Walsh D.A."/>
            <person name="Denef V.J."/>
            <person name="McMahon K.D."/>
            <person name="Konstantinidis K.T."/>
            <person name="Eloe-Fadrosh E.A."/>
            <person name="Kyrpides N.C."/>
            <person name="Woyke T."/>
        </authorList>
    </citation>
    <scope>NUCLEOTIDE SEQUENCE</scope>
    <source>
        <strain evidence="1">GVMAG-S-1063924-116</strain>
    </source>
</reference>
<dbReference type="EMBL" id="MN740698">
    <property type="protein sequence ID" value="QHU08696.1"/>
    <property type="molecule type" value="Genomic_DNA"/>
</dbReference>
<dbReference type="AlphaFoldDB" id="A0A6C0JV57"/>
<sequence length="240" mass="26028">MGNVAEGLNSAEGQNMMNTMMSQMQGQMGEQVAGAISSADGWLNAVRWSYEETTSKGLPEERVTTKVVEVQLGALLTKKAVDTVKELRNSSTSGTCCIEPRNSGSPNPVRVSFTKEEALTDLRTDLDMILSRDNGTITRGVADAQTRRASLMLGLGYHECELSDEELSGLMDRVTSILSDGEDKELSSTWGMFVESYSQGATVDGRGPSDYSCTVSDLERNLAMEEDDGVDITDEVLDLE</sequence>
<accession>A0A6C0JV57</accession>
<proteinExistence type="predicted"/>
<evidence type="ECO:0000313" key="1">
    <source>
        <dbReference type="EMBL" id="QHU08696.1"/>
    </source>
</evidence>
<name>A0A6C0JV57_9ZZZZ</name>
<protein>
    <submittedName>
        <fullName evidence="1">Uncharacterized protein</fullName>
    </submittedName>
</protein>
<organism evidence="1">
    <name type="scientific">viral metagenome</name>
    <dbReference type="NCBI Taxonomy" id="1070528"/>
    <lineage>
        <taxon>unclassified sequences</taxon>
        <taxon>metagenomes</taxon>
        <taxon>organismal metagenomes</taxon>
    </lineage>
</organism>